<reference evidence="2 3" key="1">
    <citation type="journal article" date="2011" name="Nat. Genet.">
        <title>The genome of the mesopolyploid crop species Brassica rapa.</title>
        <authorList>
            <consortium name="Brassica rapa Genome Sequencing Project Consortium"/>
            <person name="Wang X."/>
            <person name="Wang H."/>
            <person name="Wang J."/>
            <person name="Sun R."/>
            <person name="Wu J."/>
            <person name="Liu S."/>
            <person name="Bai Y."/>
            <person name="Mun J.H."/>
            <person name="Bancroft I."/>
            <person name="Cheng F."/>
            <person name="Huang S."/>
            <person name="Li X."/>
            <person name="Hua W."/>
            <person name="Wang J."/>
            <person name="Wang X."/>
            <person name="Freeling M."/>
            <person name="Pires J.C."/>
            <person name="Paterson A.H."/>
            <person name="Chalhoub B."/>
            <person name="Wang B."/>
            <person name="Hayward A."/>
            <person name="Sharpe A.G."/>
            <person name="Park B.S."/>
            <person name="Weisshaar B."/>
            <person name="Liu B."/>
            <person name="Li B."/>
            <person name="Liu B."/>
            <person name="Tong C."/>
            <person name="Song C."/>
            <person name="Duran C."/>
            <person name="Peng C."/>
            <person name="Geng C."/>
            <person name="Koh C."/>
            <person name="Lin C."/>
            <person name="Edwards D."/>
            <person name="Mu D."/>
            <person name="Shen D."/>
            <person name="Soumpourou E."/>
            <person name="Li F."/>
            <person name="Fraser F."/>
            <person name="Conant G."/>
            <person name="Lassalle G."/>
            <person name="King G.J."/>
            <person name="Bonnema G."/>
            <person name="Tang H."/>
            <person name="Wang H."/>
            <person name="Belcram H."/>
            <person name="Zhou H."/>
            <person name="Hirakawa H."/>
            <person name="Abe H."/>
            <person name="Guo H."/>
            <person name="Wang H."/>
            <person name="Jin H."/>
            <person name="Parkin I.A."/>
            <person name="Batley J."/>
            <person name="Kim J.S."/>
            <person name="Just J."/>
            <person name="Li J."/>
            <person name="Xu J."/>
            <person name="Deng J."/>
            <person name="Kim J.A."/>
            <person name="Li J."/>
            <person name="Yu J."/>
            <person name="Meng J."/>
            <person name="Wang J."/>
            <person name="Min J."/>
            <person name="Poulain J."/>
            <person name="Wang J."/>
            <person name="Hatakeyama K."/>
            <person name="Wu K."/>
            <person name="Wang L."/>
            <person name="Fang L."/>
            <person name="Trick M."/>
            <person name="Links M.G."/>
            <person name="Zhao M."/>
            <person name="Jin M."/>
            <person name="Ramchiary N."/>
            <person name="Drou N."/>
            <person name="Berkman P.J."/>
            <person name="Cai Q."/>
            <person name="Huang Q."/>
            <person name="Li R."/>
            <person name="Tabata S."/>
            <person name="Cheng S."/>
            <person name="Zhang S."/>
            <person name="Zhang S."/>
            <person name="Huang S."/>
            <person name="Sato S."/>
            <person name="Sun S."/>
            <person name="Kwon S.J."/>
            <person name="Choi S.R."/>
            <person name="Lee T.H."/>
            <person name="Fan W."/>
            <person name="Zhao X."/>
            <person name="Tan X."/>
            <person name="Xu X."/>
            <person name="Wang Y."/>
            <person name="Qiu Y."/>
            <person name="Yin Y."/>
            <person name="Li Y."/>
            <person name="Du Y."/>
            <person name="Liao Y."/>
            <person name="Lim Y."/>
            <person name="Narusaka Y."/>
            <person name="Wang Y."/>
            <person name="Wang Z."/>
            <person name="Li Z."/>
            <person name="Wang Z."/>
            <person name="Xiong Z."/>
            <person name="Zhang Z."/>
        </authorList>
    </citation>
    <scope>NUCLEOTIDE SEQUENCE [LARGE SCALE GENOMIC DNA]</scope>
    <source>
        <strain evidence="2 3">cv. Chiifu-401-42</strain>
    </source>
</reference>
<evidence type="ECO:0000313" key="2">
    <source>
        <dbReference type="EnsemblPlants" id="Bra019460.1-P"/>
    </source>
</evidence>
<evidence type="ECO:0000256" key="1">
    <source>
        <dbReference type="SAM" id="MobiDB-lite"/>
    </source>
</evidence>
<organism evidence="2 3">
    <name type="scientific">Brassica campestris</name>
    <name type="common">Field mustard</name>
    <dbReference type="NCBI Taxonomy" id="3711"/>
    <lineage>
        <taxon>Eukaryota</taxon>
        <taxon>Viridiplantae</taxon>
        <taxon>Streptophyta</taxon>
        <taxon>Embryophyta</taxon>
        <taxon>Tracheophyta</taxon>
        <taxon>Spermatophyta</taxon>
        <taxon>Magnoliopsida</taxon>
        <taxon>eudicotyledons</taxon>
        <taxon>Gunneridae</taxon>
        <taxon>Pentapetalae</taxon>
        <taxon>rosids</taxon>
        <taxon>malvids</taxon>
        <taxon>Brassicales</taxon>
        <taxon>Brassicaceae</taxon>
        <taxon>Brassiceae</taxon>
        <taxon>Brassica</taxon>
    </lineage>
</organism>
<dbReference type="Gramene" id="Bra019460.1">
    <property type="protein sequence ID" value="Bra019460.1-P"/>
    <property type="gene ID" value="Bra019460"/>
</dbReference>
<reference evidence="2 3" key="2">
    <citation type="journal article" date="2018" name="Hortic Res">
        <title>Improved Brassica rapa reference genome by single-molecule sequencing and chromosome conformation capture technologies.</title>
        <authorList>
            <person name="Zhang L."/>
            <person name="Cai X."/>
            <person name="Wu J."/>
            <person name="Liu M."/>
            <person name="Grob S."/>
            <person name="Cheng F."/>
            <person name="Liang J."/>
            <person name="Cai C."/>
            <person name="Liu Z."/>
            <person name="Liu B."/>
            <person name="Wang F."/>
            <person name="Li S."/>
            <person name="Liu F."/>
            <person name="Li X."/>
            <person name="Cheng L."/>
            <person name="Yang W."/>
            <person name="Li M.H."/>
            <person name="Grossniklaus U."/>
            <person name="Zheng H."/>
            <person name="Wang X."/>
        </authorList>
    </citation>
    <scope>NUCLEOTIDE SEQUENCE [LARGE SCALE GENOMIC DNA]</scope>
    <source>
        <strain evidence="2 3">cv. Chiifu-401-42</strain>
    </source>
</reference>
<dbReference type="InParanoid" id="M4DSG7"/>
<accession>M4DSG7</accession>
<feature type="region of interest" description="Disordered" evidence="1">
    <location>
        <begin position="1"/>
        <end position="57"/>
    </location>
</feature>
<name>M4DSG7_BRACM</name>
<reference evidence="2" key="3">
    <citation type="submission" date="2023-03" db="UniProtKB">
        <authorList>
            <consortium name="EnsemblPlants"/>
        </authorList>
    </citation>
    <scope>IDENTIFICATION</scope>
    <source>
        <strain evidence="2">cv. Chiifu-401-42</strain>
    </source>
</reference>
<evidence type="ECO:0000313" key="3">
    <source>
        <dbReference type="Proteomes" id="UP000011750"/>
    </source>
</evidence>
<proteinExistence type="predicted"/>
<dbReference type="AlphaFoldDB" id="M4DSG7"/>
<protein>
    <submittedName>
        <fullName evidence="2">Uncharacterized protein</fullName>
    </submittedName>
</protein>
<dbReference type="EnsemblPlants" id="Bra019460.1">
    <property type="protein sequence ID" value="Bra019460.1-P"/>
    <property type="gene ID" value="Bra019460"/>
</dbReference>
<keyword evidence="3" id="KW-1185">Reference proteome</keyword>
<dbReference type="HOGENOM" id="CLU_1429917_0_0_1"/>
<dbReference type="Proteomes" id="UP000011750">
    <property type="component" value="Chromosome A06"/>
</dbReference>
<sequence length="190" mass="20524">MSPELQGMIENPTTPVGLAAPVRPRKIRESKRVRDSEEPDASSEVDPLAGVRKTPRGPILRSRLQGRSTGMMVDPLSIAIPAAEDQVAPEALAGSIGDRPQRTRKFDLSAHRAQRQVFKSVVSASLSSSVPGIPSQGRVSGEGTSRMIPAQAALEATVASNEYAALMEMRLYDFLNTEEVGKHLLTIQRL</sequence>